<evidence type="ECO:0000256" key="1">
    <source>
        <dbReference type="ARBA" id="ARBA00004141"/>
    </source>
</evidence>
<comment type="similarity">
    <text evidence="5">Belongs to the SAT4 family.</text>
</comment>
<dbReference type="EMBL" id="CDPU01000013">
    <property type="protein sequence ID" value="CEO49219.1"/>
    <property type="molecule type" value="Genomic_DNA"/>
</dbReference>
<dbReference type="InterPro" id="IPR052337">
    <property type="entry name" value="SAT4-like"/>
</dbReference>
<dbReference type="AlphaFoldDB" id="A0A0B7JW50"/>
<evidence type="ECO:0000256" key="6">
    <source>
        <dbReference type="SAM" id="Phobius"/>
    </source>
</evidence>
<feature type="transmembrane region" description="Helical" evidence="6">
    <location>
        <begin position="7"/>
        <end position="31"/>
    </location>
</feature>
<feature type="domain" description="Rhodopsin" evidence="7">
    <location>
        <begin position="6"/>
        <end position="93"/>
    </location>
</feature>
<evidence type="ECO:0000256" key="2">
    <source>
        <dbReference type="ARBA" id="ARBA00022692"/>
    </source>
</evidence>
<organism evidence="8">
    <name type="scientific">Bionectria ochroleuca</name>
    <name type="common">Gliocladium roseum</name>
    <dbReference type="NCBI Taxonomy" id="29856"/>
    <lineage>
        <taxon>Eukaryota</taxon>
        <taxon>Fungi</taxon>
        <taxon>Dikarya</taxon>
        <taxon>Ascomycota</taxon>
        <taxon>Pezizomycotina</taxon>
        <taxon>Sordariomycetes</taxon>
        <taxon>Hypocreomycetidae</taxon>
        <taxon>Hypocreales</taxon>
        <taxon>Bionectriaceae</taxon>
        <taxon>Clonostachys</taxon>
    </lineage>
</organism>
<keyword evidence="2 6" id="KW-0812">Transmembrane</keyword>
<feature type="transmembrane region" description="Helical" evidence="6">
    <location>
        <begin position="78"/>
        <end position="96"/>
    </location>
</feature>
<proteinExistence type="inferred from homology"/>
<dbReference type="Pfam" id="PF20684">
    <property type="entry name" value="Fung_rhodopsin"/>
    <property type="match status" value="1"/>
</dbReference>
<accession>A0A0B7JW50</accession>
<name>A0A0B7JW50_BIOOC</name>
<keyword evidence="4 6" id="KW-0472">Membrane</keyword>
<dbReference type="PANTHER" id="PTHR33048">
    <property type="entry name" value="PTH11-LIKE INTEGRAL MEMBRANE PROTEIN (AFU_ORTHOLOGUE AFUA_5G11245)"/>
    <property type="match status" value="1"/>
</dbReference>
<evidence type="ECO:0000313" key="8">
    <source>
        <dbReference type="EMBL" id="CEO49219.1"/>
    </source>
</evidence>
<feature type="transmembrane region" description="Helical" evidence="6">
    <location>
        <begin position="47"/>
        <end position="66"/>
    </location>
</feature>
<evidence type="ECO:0000259" key="7">
    <source>
        <dbReference type="Pfam" id="PF20684"/>
    </source>
</evidence>
<evidence type="ECO:0000256" key="5">
    <source>
        <dbReference type="ARBA" id="ARBA00038359"/>
    </source>
</evidence>
<sequence>MGKILRWIIIWFVVYGVVNCITPIFCCIPVRKFWDHDAPGYCIEWGYLHYTLSAINIANDFLLLLFPIPILVKLNVSARVRVILVVTLTCGLVYYSPLWQQNVQITDDSTGLQLRLS</sequence>
<comment type="subcellular location">
    <subcellularLocation>
        <location evidence="1">Membrane</location>
        <topology evidence="1">Multi-pass membrane protein</topology>
    </subcellularLocation>
</comment>
<protein>
    <recommendedName>
        <fullName evidence="7">Rhodopsin domain-containing protein</fullName>
    </recommendedName>
</protein>
<gene>
    <name evidence="8" type="ORF">BN869_000005276_1</name>
</gene>
<evidence type="ECO:0000256" key="4">
    <source>
        <dbReference type="ARBA" id="ARBA00023136"/>
    </source>
</evidence>
<keyword evidence="3 6" id="KW-1133">Transmembrane helix</keyword>
<dbReference type="GO" id="GO:0016020">
    <property type="term" value="C:membrane"/>
    <property type="evidence" value="ECO:0007669"/>
    <property type="project" value="UniProtKB-SubCell"/>
</dbReference>
<evidence type="ECO:0000256" key="3">
    <source>
        <dbReference type="ARBA" id="ARBA00022989"/>
    </source>
</evidence>
<dbReference type="InterPro" id="IPR049326">
    <property type="entry name" value="Rhodopsin_dom_fungi"/>
</dbReference>
<reference evidence="8" key="1">
    <citation type="submission" date="2015-01" db="EMBL/GenBank/DDBJ databases">
        <authorList>
            <person name="Durling Mikael"/>
        </authorList>
    </citation>
    <scope>NUCLEOTIDE SEQUENCE</scope>
</reference>
<dbReference type="PANTHER" id="PTHR33048:SF47">
    <property type="entry name" value="INTEGRAL MEMBRANE PROTEIN-RELATED"/>
    <property type="match status" value="1"/>
</dbReference>